<dbReference type="AlphaFoldDB" id="A0A9X6GCA9"/>
<gene>
    <name evidence="1" type="ORF">BLX06_32765</name>
</gene>
<reference evidence="1 2" key="1">
    <citation type="submission" date="2017-01" db="EMBL/GenBank/DDBJ databases">
        <title>Bacillus cereus isolates.</title>
        <authorList>
            <person name="Beno S.M."/>
        </authorList>
    </citation>
    <scope>NUCLEOTIDE SEQUENCE [LARGE SCALE GENOMIC DNA]</scope>
    <source>
        <strain evidence="1 2">FSL K6-1030</strain>
    </source>
</reference>
<organism evidence="1 2">
    <name type="scientific">Bacillus cereus</name>
    <dbReference type="NCBI Taxonomy" id="1396"/>
    <lineage>
        <taxon>Bacteria</taxon>
        <taxon>Bacillati</taxon>
        <taxon>Bacillota</taxon>
        <taxon>Bacilli</taxon>
        <taxon>Bacillales</taxon>
        <taxon>Bacillaceae</taxon>
        <taxon>Bacillus</taxon>
        <taxon>Bacillus cereus group</taxon>
    </lineage>
</organism>
<sequence length="132" mass="15728">MIKFQEEGKSEEEILRTIYTWGTQADIAAALSISVRRVKYLSKKYELKKNDKYRVVKRCMNCGEQTHISNFDTIFVDGIPKTNLLCCWSCKREYNKQKYMNKVIEEHWEQERIKREIGTKEDEIEGLRALLK</sequence>
<evidence type="ECO:0000313" key="2">
    <source>
        <dbReference type="Proteomes" id="UP000190641"/>
    </source>
</evidence>
<name>A0A9X6GCA9_BACCE</name>
<proteinExistence type="predicted"/>
<protein>
    <submittedName>
        <fullName evidence="1">Uncharacterized protein</fullName>
    </submittedName>
</protein>
<dbReference type="EMBL" id="MUAU01000266">
    <property type="protein sequence ID" value="OOR71085.1"/>
    <property type="molecule type" value="Genomic_DNA"/>
</dbReference>
<dbReference type="Proteomes" id="UP000190641">
    <property type="component" value="Unassembled WGS sequence"/>
</dbReference>
<accession>A0A9X6GCA9</accession>
<evidence type="ECO:0000313" key="1">
    <source>
        <dbReference type="EMBL" id="OOR71085.1"/>
    </source>
</evidence>
<comment type="caution">
    <text evidence="1">The sequence shown here is derived from an EMBL/GenBank/DDBJ whole genome shotgun (WGS) entry which is preliminary data.</text>
</comment>